<organism evidence="1 2">
    <name type="scientific">Pseudomonas serboccidentalis</name>
    <dbReference type="NCBI Taxonomy" id="2964670"/>
    <lineage>
        <taxon>Bacteria</taxon>
        <taxon>Pseudomonadati</taxon>
        <taxon>Pseudomonadota</taxon>
        <taxon>Gammaproteobacteria</taxon>
        <taxon>Pseudomonadales</taxon>
        <taxon>Pseudomonadaceae</taxon>
        <taxon>Pseudomonas</taxon>
    </lineage>
</organism>
<evidence type="ECO:0000313" key="1">
    <source>
        <dbReference type="EMBL" id="WDR37668.1"/>
    </source>
</evidence>
<reference evidence="1 2" key="1">
    <citation type="submission" date="2022-07" db="EMBL/GenBank/DDBJ databases">
        <authorList>
            <person name="Abrouk D."/>
            <person name="Moenne-Loccoz Y."/>
            <person name="Todorovic I."/>
            <person name="Raicevic V."/>
            <person name="Jovicic-Petrovic J."/>
        </authorList>
    </citation>
    <scope>NUCLEOTIDE SEQUENCE [LARGE SCALE GENOMIC DNA]</scope>
    <source>
        <strain evidence="2">IT-P374</strain>
    </source>
</reference>
<protein>
    <submittedName>
        <fullName evidence="1">Uncharacterized protein</fullName>
    </submittedName>
</protein>
<dbReference type="RefSeq" id="WP_274658844.1">
    <property type="nucleotide sequence ID" value="NZ_CP101655.1"/>
</dbReference>
<keyword evidence="2" id="KW-1185">Reference proteome</keyword>
<accession>A0ABY7ZFX6</accession>
<sequence>MQQPVRNLNLENIDSITQWFNQELVSIGQSIVGKNGIPLMLALKRDRLGHGPYPEVSLFEAANRIMSDLVILHGIAALLKGEHFPFNEYIVEFGNEDRNGFDIQAFSANANLAGEAFNVAPSYFTGKKNAALRKLRAKAVDERYKIIMFNTEARSGKAIKPDAGGAFQITVDIATGQVQITPPLNALPGV</sequence>
<dbReference type="Proteomes" id="UP001222282">
    <property type="component" value="Chromosome"/>
</dbReference>
<proteinExistence type="predicted"/>
<name>A0ABY7ZFX6_9PSED</name>
<evidence type="ECO:0000313" key="2">
    <source>
        <dbReference type="Proteomes" id="UP001222282"/>
    </source>
</evidence>
<dbReference type="EMBL" id="CP101655">
    <property type="protein sequence ID" value="WDR37668.1"/>
    <property type="molecule type" value="Genomic_DNA"/>
</dbReference>
<gene>
    <name evidence="1" type="ORF">NN484_08015</name>
</gene>